<proteinExistence type="predicted"/>
<accession>A0ABV6I4C2</accession>
<feature type="transmembrane region" description="Helical" evidence="1">
    <location>
        <begin position="108"/>
        <end position="135"/>
    </location>
</feature>
<keyword evidence="3" id="KW-1185">Reference proteome</keyword>
<dbReference type="Proteomes" id="UP001589799">
    <property type="component" value="Unassembled WGS sequence"/>
</dbReference>
<protein>
    <submittedName>
        <fullName evidence="2">Uncharacterized protein</fullName>
    </submittedName>
</protein>
<evidence type="ECO:0000313" key="2">
    <source>
        <dbReference type="EMBL" id="MFC0340784.1"/>
    </source>
</evidence>
<name>A0ABV6I4C2_9RHOB</name>
<keyword evidence="1" id="KW-0812">Transmembrane</keyword>
<dbReference type="RefSeq" id="WP_377698443.1">
    <property type="nucleotide sequence ID" value="NZ_JBHLWE010000027.1"/>
</dbReference>
<reference evidence="2 3" key="1">
    <citation type="submission" date="2024-09" db="EMBL/GenBank/DDBJ databases">
        <authorList>
            <person name="Sun Q."/>
            <person name="Mori K."/>
        </authorList>
    </citation>
    <scope>NUCLEOTIDE SEQUENCE [LARGE SCALE GENOMIC DNA]</scope>
    <source>
        <strain evidence="2 3">KCTC 22789</strain>
    </source>
</reference>
<keyword evidence="1" id="KW-1133">Transmembrane helix</keyword>
<evidence type="ECO:0000256" key="1">
    <source>
        <dbReference type="SAM" id="Phobius"/>
    </source>
</evidence>
<dbReference type="EMBL" id="JBHLWE010000027">
    <property type="protein sequence ID" value="MFC0340784.1"/>
    <property type="molecule type" value="Genomic_DNA"/>
</dbReference>
<feature type="transmembrane region" description="Helical" evidence="1">
    <location>
        <begin position="155"/>
        <end position="179"/>
    </location>
</feature>
<keyword evidence="1" id="KW-0472">Membrane</keyword>
<gene>
    <name evidence="2" type="ORF">ACFFII_08415</name>
</gene>
<sequence>MNDVPDLDGKPSDADRLARLERGLQVIMSNQDEDALLIARVEAAFPDLVALSDSHCRKVSRWGVLLQRPRALGGRALRGWLRNQRHQPPLPTVSLTHLLEALPRRPRLLSLVPGLVVLTLAVAIIATGIGAALIAHEQAEVPSRWGFLGRKSFDLVTFSLWIGGAGILVALGGAALWAFRDQPQKKLAAEMRERLATLVFGSCGALKEPSLIKAMLDVQNEKANRDAAA</sequence>
<evidence type="ECO:0000313" key="3">
    <source>
        <dbReference type="Proteomes" id="UP001589799"/>
    </source>
</evidence>
<organism evidence="2 3">
    <name type="scientific">Paracoccus niistensis</name>
    <dbReference type="NCBI Taxonomy" id="632935"/>
    <lineage>
        <taxon>Bacteria</taxon>
        <taxon>Pseudomonadati</taxon>
        <taxon>Pseudomonadota</taxon>
        <taxon>Alphaproteobacteria</taxon>
        <taxon>Rhodobacterales</taxon>
        <taxon>Paracoccaceae</taxon>
        <taxon>Paracoccus</taxon>
    </lineage>
</organism>
<comment type="caution">
    <text evidence="2">The sequence shown here is derived from an EMBL/GenBank/DDBJ whole genome shotgun (WGS) entry which is preliminary data.</text>
</comment>